<dbReference type="AlphaFoldDB" id="T1ESW3"/>
<dbReference type="RefSeq" id="XP_009023004.1">
    <property type="nucleotide sequence ID" value="XM_009024756.1"/>
</dbReference>
<dbReference type="CTD" id="20199663"/>
<reference evidence="3" key="3">
    <citation type="submission" date="2015-06" db="UniProtKB">
        <authorList>
            <consortium name="EnsemblMetazoa"/>
        </authorList>
    </citation>
    <scope>IDENTIFICATION</scope>
</reference>
<reference evidence="2 4" key="2">
    <citation type="journal article" date="2013" name="Nature">
        <title>Insights into bilaterian evolution from three spiralian genomes.</title>
        <authorList>
            <person name="Simakov O."/>
            <person name="Marletaz F."/>
            <person name="Cho S.J."/>
            <person name="Edsinger-Gonzales E."/>
            <person name="Havlak P."/>
            <person name="Hellsten U."/>
            <person name="Kuo D.H."/>
            <person name="Larsson T."/>
            <person name="Lv J."/>
            <person name="Arendt D."/>
            <person name="Savage R."/>
            <person name="Osoegawa K."/>
            <person name="de Jong P."/>
            <person name="Grimwood J."/>
            <person name="Chapman J.A."/>
            <person name="Shapiro H."/>
            <person name="Aerts A."/>
            <person name="Otillar R.P."/>
            <person name="Terry A.Y."/>
            <person name="Boore J.L."/>
            <person name="Grigoriev I.V."/>
            <person name="Lindberg D.R."/>
            <person name="Seaver E.C."/>
            <person name="Weisblat D.A."/>
            <person name="Putnam N.H."/>
            <person name="Rokhsar D.S."/>
        </authorList>
    </citation>
    <scope>NUCLEOTIDE SEQUENCE</scope>
</reference>
<organism evidence="3 4">
    <name type="scientific">Helobdella robusta</name>
    <name type="common">Californian leech</name>
    <dbReference type="NCBI Taxonomy" id="6412"/>
    <lineage>
        <taxon>Eukaryota</taxon>
        <taxon>Metazoa</taxon>
        <taxon>Spiralia</taxon>
        <taxon>Lophotrochozoa</taxon>
        <taxon>Annelida</taxon>
        <taxon>Clitellata</taxon>
        <taxon>Hirudinea</taxon>
        <taxon>Rhynchobdellida</taxon>
        <taxon>Glossiphoniidae</taxon>
        <taxon>Helobdella</taxon>
    </lineage>
</organism>
<reference evidence="4" key="1">
    <citation type="submission" date="2012-12" db="EMBL/GenBank/DDBJ databases">
        <authorList>
            <person name="Hellsten U."/>
            <person name="Grimwood J."/>
            <person name="Chapman J.A."/>
            <person name="Shapiro H."/>
            <person name="Aerts A."/>
            <person name="Otillar R.P."/>
            <person name="Terry A.Y."/>
            <person name="Boore J.L."/>
            <person name="Simakov O."/>
            <person name="Marletaz F."/>
            <person name="Cho S.-J."/>
            <person name="Edsinger-Gonzales E."/>
            <person name="Havlak P."/>
            <person name="Kuo D.-H."/>
            <person name="Larsson T."/>
            <person name="Lv J."/>
            <person name="Arendt D."/>
            <person name="Savage R."/>
            <person name="Osoegawa K."/>
            <person name="de Jong P."/>
            <person name="Lindberg D.R."/>
            <person name="Seaver E.C."/>
            <person name="Weisblat D.A."/>
            <person name="Putnam N.H."/>
            <person name="Grigoriev I.V."/>
            <person name="Rokhsar D.S."/>
        </authorList>
    </citation>
    <scope>NUCLEOTIDE SEQUENCE</scope>
</reference>
<dbReference type="EnsemblMetazoa" id="HelroT162595">
    <property type="protein sequence ID" value="HelroP162595"/>
    <property type="gene ID" value="HelroG162595"/>
</dbReference>
<keyword evidence="4" id="KW-1185">Reference proteome</keyword>
<accession>T1ESW3</accession>
<sequence length="175" mass="19760">MQLVDRKLLSQVFLPKPNNISYFDNSKNKVETKNYWKKMMYPISLKNKCETFENNNENLPEVAELSTEDNEDDDEQNNDSSGSTNLAAYKVYRVSNETPGGCGVDADDNGANGDNYQSDDDQESYDDYIISSVHFLLDHYIKSCGSRSSASSKGKLSSGTRDIIDKLELFLHIDK</sequence>
<dbReference type="KEGG" id="hro:HELRODRAFT_162595"/>
<dbReference type="InParanoid" id="T1ESW3"/>
<gene>
    <name evidence="3" type="primary">20199663</name>
    <name evidence="2" type="ORF">HELRODRAFT_162595</name>
</gene>
<evidence type="ECO:0000256" key="1">
    <source>
        <dbReference type="SAM" id="MobiDB-lite"/>
    </source>
</evidence>
<evidence type="ECO:0000313" key="2">
    <source>
        <dbReference type="EMBL" id="ESN99104.1"/>
    </source>
</evidence>
<dbReference type="EMBL" id="KB097143">
    <property type="protein sequence ID" value="ESN99104.1"/>
    <property type="molecule type" value="Genomic_DNA"/>
</dbReference>
<evidence type="ECO:0000313" key="4">
    <source>
        <dbReference type="Proteomes" id="UP000015101"/>
    </source>
</evidence>
<name>T1ESW3_HELRO</name>
<evidence type="ECO:0000313" key="3">
    <source>
        <dbReference type="EnsemblMetazoa" id="HelroP162595"/>
    </source>
</evidence>
<feature type="region of interest" description="Disordered" evidence="1">
    <location>
        <begin position="63"/>
        <end position="122"/>
    </location>
</feature>
<feature type="compositionally biased region" description="Acidic residues" evidence="1">
    <location>
        <begin position="66"/>
        <end position="77"/>
    </location>
</feature>
<proteinExistence type="predicted"/>
<dbReference type="GeneID" id="20199663"/>
<dbReference type="EMBL" id="AMQM01001115">
    <property type="status" value="NOT_ANNOTATED_CDS"/>
    <property type="molecule type" value="Genomic_DNA"/>
</dbReference>
<dbReference type="Proteomes" id="UP000015101">
    <property type="component" value="Unassembled WGS sequence"/>
</dbReference>
<dbReference type="HOGENOM" id="CLU_1534228_0_0_1"/>
<protein>
    <submittedName>
        <fullName evidence="2 3">Uncharacterized protein</fullName>
    </submittedName>
</protein>